<comment type="caution">
    <text evidence="1">The sequence shown here is derived from an EMBL/GenBank/DDBJ whole genome shotgun (WGS) entry which is preliminary data.</text>
</comment>
<accession>A0AAV2YBS5</accession>
<evidence type="ECO:0000313" key="2">
    <source>
        <dbReference type="Proteomes" id="UP001146120"/>
    </source>
</evidence>
<protein>
    <submittedName>
        <fullName evidence="1">Uncharacterized protein</fullName>
    </submittedName>
</protein>
<dbReference type="EMBL" id="DAKRPA010000366">
    <property type="protein sequence ID" value="DAZ92930.1"/>
    <property type="molecule type" value="Genomic_DNA"/>
</dbReference>
<proteinExistence type="predicted"/>
<dbReference type="AlphaFoldDB" id="A0AAV2YBS5"/>
<dbReference type="Proteomes" id="UP001146120">
    <property type="component" value="Unassembled WGS sequence"/>
</dbReference>
<gene>
    <name evidence="1" type="ORF">N0F65_011506</name>
</gene>
<reference evidence="1" key="2">
    <citation type="journal article" date="2023" name="Microbiol Resour">
        <title>Decontamination and Annotation of the Draft Genome Sequence of the Oomycete Lagenidium giganteum ARSEF 373.</title>
        <authorList>
            <person name="Morgan W.R."/>
            <person name="Tartar A."/>
        </authorList>
    </citation>
    <scope>NUCLEOTIDE SEQUENCE</scope>
    <source>
        <strain evidence="1">ARSEF 373</strain>
    </source>
</reference>
<name>A0AAV2YBS5_9STRA</name>
<reference evidence="1" key="1">
    <citation type="submission" date="2022-11" db="EMBL/GenBank/DDBJ databases">
        <authorList>
            <person name="Morgan W.R."/>
            <person name="Tartar A."/>
        </authorList>
    </citation>
    <scope>NUCLEOTIDE SEQUENCE</scope>
    <source>
        <strain evidence="1">ARSEF 373</strain>
    </source>
</reference>
<feature type="non-terminal residue" evidence="1">
    <location>
        <position position="1"/>
    </location>
</feature>
<organism evidence="1 2">
    <name type="scientific">Lagenidium giganteum</name>
    <dbReference type="NCBI Taxonomy" id="4803"/>
    <lineage>
        <taxon>Eukaryota</taxon>
        <taxon>Sar</taxon>
        <taxon>Stramenopiles</taxon>
        <taxon>Oomycota</taxon>
        <taxon>Peronosporomycetes</taxon>
        <taxon>Pythiales</taxon>
        <taxon>Pythiaceae</taxon>
    </lineage>
</organism>
<evidence type="ECO:0000313" key="1">
    <source>
        <dbReference type="EMBL" id="DAZ92930.1"/>
    </source>
</evidence>
<keyword evidence="2" id="KW-1185">Reference proteome</keyword>
<sequence>EHQVTPSSGGAVLPHNFLEWCTNRQLLGLYRRKRATNCTSKSSRSRPTHRKLSNPCLVDTKESIALIGRLSAHLTRCARRVLVLSLAANMTRRCSSSVASVKSSVGINASRQNHLHCWDNPRRRCRAAPL</sequence>